<reference evidence="2" key="2">
    <citation type="journal article" date="2018" name="Nat. Commun.">
        <title>Extreme sensitivity to ultraviolet light in the fungal pathogen causing white-nose syndrome of bats.</title>
        <authorList>
            <person name="Palmer J.M."/>
            <person name="Drees K.P."/>
            <person name="Foster J.T."/>
            <person name="Lindner D.L."/>
        </authorList>
    </citation>
    <scope>NUCLEOTIDE SEQUENCE [LARGE SCALE GENOMIC DNA]</scope>
    <source>
        <strain evidence="2">UAMH 10579</strain>
    </source>
</reference>
<dbReference type="Proteomes" id="UP000091956">
    <property type="component" value="Unassembled WGS sequence"/>
</dbReference>
<organism evidence="1 2">
    <name type="scientific">Pseudogymnoascus verrucosus</name>
    <dbReference type="NCBI Taxonomy" id="342668"/>
    <lineage>
        <taxon>Eukaryota</taxon>
        <taxon>Fungi</taxon>
        <taxon>Dikarya</taxon>
        <taxon>Ascomycota</taxon>
        <taxon>Pezizomycotina</taxon>
        <taxon>Leotiomycetes</taxon>
        <taxon>Thelebolales</taxon>
        <taxon>Thelebolaceae</taxon>
        <taxon>Pseudogymnoascus</taxon>
    </lineage>
</organism>
<dbReference type="RefSeq" id="XP_018126732.1">
    <property type="nucleotide sequence ID" value="XM_018278045.2"/>
</dbReference>
<keyword evidence="2" id="KW-1185">Reference proteome</keyword>
<reference evidence="1 2" key="1">
    <citation type="submission" date="2016-03" db="EMBL/GenBank/DDBJ databases">
        <title>Comparative genomics of Pseudogymnoascus destructans, the fungus causing white-nose syndrome of bats.</title>
        <authorList>
            <person name="Palmer J.M."/>
            <person name="Drees K.P."/>
            <person name="Foster J.T."/>
            <person name="Lindner D.L."/>
        </authorList>
    </citation>
    <scope>NUCLEOTIDE SEQUENCE [LARGE SCALE GENOMIC DNA]</scope>
    <source>
        <strain evidence="1 2">UAMH 10579</strain>
    </source>
</reference>
<sequence>MGMTTEPDVDLEGLSDVEATIDFTNPKDFTRTLQALLYNASSCDPTSDHTVLVTGFPKKYISIDDDEQPLFPGSRKALYFEESESLLITMPGDPHEVAAMEFHNCLIKKIVEAGCFEDVISTGRATVSIGGVQKEPDASWGPFRAPGSGPGYKTCVLEAATSKSGRGLSRDAKIWLEHEESHVMQVIGVKVCRRRPEIIFKVWKRGRQQQDTRASHPPRAVVDQEIIVSLENGRPVAEGTLCLSFEGILERKPRLGTAEGDFKFSARELGGIARRVWSTMVF</sequence>
<evidence type="ECO:0000313" key="1">
    <source>
        <dbReference type="EMBL" id="OBT92999.1"/>
    </source>
</evidence>
<dbReference type="EMBL" id="KV460259">
    <property type="protein sequence ID" value="OBT92999.1"/>
    <property type="molecule type" value="Genomic_DNA"/>
</dbReference>
<accession>A0A1B8GAX7</accession>
<proteinExistence type="predicted"/>
<gene>
    <name evidence="1" type="ORF">VE01_08624</name>
</gene>
<dbReference type="OrthoDB" id="3434589at2759"/>
<protein>
    <submittedName>
        <fullName evidence="1">Uncharacterized protein</fullName>
    </submittedName>
</protein>
<dbReference type="GeneID" id="28842010"/>
<dbReference type="AlphaFoldDB" id="A0A1B8GAX7"/>
<evidence type="ECO:0000313" key="2">
    <source>
        <dbReference type="Proteomes" id="UP000091956"/>
    </source>
</evidence>
<name>A0A1B8GAX7_9PEZI</name>
<dbReference type="STRING" id="342668.A0A1B8GAX7"/>